<dbReference type="InterPro" id="IPR000847">
    <property type="entry name" value="LysR_HTH_N"/>
</dbReference>
<dbReference type="PANTHER" id="PTHR30537">
    <property type="entry name" value="HTH-TYPE TRANSCRIPTIONAL REGULATOR"/>
    <property type="match status" value="1"/>
</dbReference>
<dbReference type="Gene3D" id="3.40.190.290">
    <property type="match status" value="1"/>
</dbReference>
<evidence type="ECO:0000313" key="7">
    <source>
        <dbReference type="Proteomes" id="UP001363010"/>
    </source>
</evidence>
<name>A0ABU8VUE8_9BURK</name>
<evidence type="ECO:0000256" key="4">
    <source>
        <dbReference type="ARBA" id="ARBA00023163"/>
    </source>
</evidence>
<dbReference type="SUPFAM" id="SSF53850">
    <property type="entry name" value="Periplasmic binding protein-like II"/>
    <property type="match status" value="1"/>
</dbReference>
<evidence type="ECO:0000256" key="2">
    <source>
        <dbReference type="ARBA" id="ARBA00023015"/>
    </source>
</evidence>
<dbReference type="Pfam" id="PF00126">
    <property type="entry name" value="HTH_1"/>
    <property type="match status" value="1"/>
</dbReference>
<evidence type="ECO:0000256" key="3">
    <source>
        <dbReference type="ARBA" id="ARBA00023125"/>
    </source>
</evidence>
<keyword evidence="2" id="KW-0805">Transcription regulation</keyword>
<keyword evidence="7" id="KW-1185">Reference proteome</keyword>
<evidence type="ECO:0000313" key="6">
    <source>
        <dbReference type="EMBL" id="MEJ8821367.1"/>
    </source>
</evidence>
<keyword evidence="4" id="KW-0804">Transcription</keyword>
<accession>A0ABU8VUE8</accession>
<dbReference type="EMBL" id="JBBKZV010000002">
    <property type="protein sequence ID" value="MEJ8821367.1"/>
    <property type="molecule type" value="Genomic_DNA"/>
</dbReference>
<dbReference type="Proteomes" id="UP001363010">
    <property type="component" value="Unassembled WGS sequence"/>
</dbReference>
<feature type="domain" description="HTH lysR-type" evidence="5">
    <location>
        <begin position="3"/>
        <end position="60"/>
    </location>
</feature>
<dbReference type="RefSeq" id="WP_340362418.1">
    <property type="nucleotide sequence ID" value="NZ_JBBKZV010000002.1"/>
</dbReference>
<evidence type="ECO:0000259" key="5">
    <source>
        <dbReference type="PROSITE" id="PS50931"/>
    </source>
</evidence>
<dbReference type="InterPro" id="IPR058163">
    <property type="entry name" value="LysR-type_TF_proteobact-type"/>
</dbReference>
<proteinExistence type="inferred from homology"/>
<dbReference type="PROSITE" id="PS50931">
    <property type="entry name" value="HTH_LYSR"/>
    <property type="match status" value="1"/>
</dbReference>
<dbReference type="PANTHER" id="PTHR30537:SF3">
    <property type="entry name" value="TRANSCRIPTIONAL REGULATORY PROTEIN"/>
    <property type="match status" value="1"/>
</dbReference>
<sequence length="320" mass="34481">MTPEWSDFKVLLALARAGSVAGAARELQVDHSTISRRLAALEEAVGARLLIRGGREFAFTAEGRTLLEAGQAMEATLTQALRTVRSAKAEVDGNVRVSVSPGFVPVLIRLLLPALRETHPELRVELDGGFQRVDLARGDADIAVRMARPEEPDLVACHVFDCGWSVYAAESYLAARGYPATFDELAGHELVLYAEDMHHVVPLKWMERYRGPAGKLSRMDNLEIACQAIAAGGGIGVLPCFIADAVPGLRRVFAERVAVNPGWVVYHEAARDTPRIRVVADALGAFFRAHAAMFMGDATSGGTMPTYLPQPGDAPQPDAA</sequence>
<keyword evidence="3" id="KW-0238">DNA-binding</keyword>
<comment type="caution">
    <text evidence="6">The sequence shown here is derived from an EMBL/GenBank/DDBJ whole genome shotgun (WGS) entry which is preliminary data.</text>
</comment>
<evidence type="ECO:0000256" key="1">
    <source>
        <dbReference type="ARBA" id="ARBA00009437"/>
    </source>
</evidence>
<gene>
    <name evidence="6" type="ORF">WKW80_04855</name>
</gene>
<dbReference type="InterPro" id="IPR005119">
    <property type="entry name" value="LysR_subst-bd"/>
</dbReference>
<dbReference type="SUPFAM" id="SSF46785">
    <property type="entry name" value="Winged helix' DNA-binding domain"/>
    <property type="match status" value="1"/>
</dbReference>
<protein>
    <submittedName>
        <fullName evidence="6">LysR family transcriptional regulator</fullName>
    </submittedName>
</protein>
<dbReference type="Gene3D" id="1.10.10.10">
    <property type="entry name" value="Winged helix-like DNA-binding domain superfamily/Winged helix DNA-binding domain"/>
    <property type="match status" value="1"/>
</dbReference>
<dbReference type="Pfam" id="PF03466">
    <property type="entry name" value="LysR_substrate"/>
    <property type="match status" value="1"/>
</dbReference>
<dbReference type="InterPro" id="IPR036390">
    <property type="entry name" value="WH_DNA-bd_sf"/>
</dbReference>
<reference evidence="6 7" key="1">
    <citation type="submission" date="2024-03" db="EMBL/GenBank/DDBJ databases">
        <title>Novel species of the genus Variovorax.</title>
        <authorList>
            <person name="Liu Q."/>
            <person name="Xin Y.-H."/>
        </authorList>
    </citation>
    <scope>NUCLEOTIDE SEQUENCE [LARGE SCALE GENOMIC DNA]</scope>
    <source>
        <strain evidence="6 7">KACC 18501</strain>
    </source>
</reference>
<comment type="similarity">
    <text evidence="1">Belongs to the LysR transcriptional regulatory family.</text>
</comment>
<dbReference type="InterPro" id="IPR036388">
    <property type="entry name" value="WH-like_DNA-bd_sf"/>
</dbReference>
<organism evidence="6 7">
    <name type="scientific">Variovorax humicola</name>
    <dbReference type="NCBI Taxonomy" id="1769758"/>
    <lineage>
        <taxon>Bacteria</taxon>
        <taxon>Pseudomonadati</taxon>
        <taxon>Pseudomonadota</taxon>
        <taxon>Betaproteobacteria</taxon>
        <taxon>Burkholderiales</taxon>
        <taxon>Comamonadaceae</taxon>
        <taxon>Variovorax</taxon>
    </lineage>
</organism>